<dbReference type="AlphaFoldDB" id="A0A0D6AYU8"/>
<keyword evidence="2" id="KW-0813">Transport</keyword>
<evidence type="ECO:0000256" key="7">
    <source>
        <dbReference type="SAM" id="MobiDB-lite"/>
    </source>
</evidence>
<feature type="domain" description="ABC transporter" evidence="8">
    <location>
        <begin position="2"/>
        <end position="243"/>
    </location>
</feature>
<comment type="similarity">
    <text evidence="1">Belongs to the ABC transporter superfamily.</text>
</comment>
<evidence type="ECO:0000256" key="5">
    <source>
        <dbReference type="ARBA" id="ARBA00022906"/>
    </source>
</evidence>
<evidence type="ECO:0000313" key="10">
    <source>
        <dbReference type="Proteomes" id="UP000064912"/>
    </source>
</evidence>
<dbReference type="Gene3D" id="3.40.50.300">
    <property type="entry name" value="P-loop containing nucleotide triphosphate hydrolases"/>
    <property type="match status" value="1"/>
</dbReference>
<dbReference type="InterPro" id="IPR003593">
    <property type="entry name" value="AAA+_ATPase"/>
</dbReference>
<keyword evidence="5" id="KW-0864">Zinc transport</keyword>
<dbReference type="InterPro" id="IPR017871">
    <property type="entry name" value="ABC_transporter-like_CS"/>
</dbReference>
<dbReference type="PROSITE" id="PS00211">
    <property type="entry name" value="ABC_TRANSPORTER_1"/>
    <property type="match status" value="1"/>
</dbReference>
<dbReference type="SUPFAM" id="SSF52540">
    <property type="entry name" value="P-loop containing nucleoside triphosphate hydrolases"/>
    <property type="match status" value="1"/>
</dbReference>
<keyword evidence="3" id="KW-0547">Nucleotide-binding</keyword>
<evidence type="ECO:0000256" key="2">
    <source>
        <dbReference type="ARBA" id="ARBA00022448"/>
    </source>
</evidence>
<gene>
    <name evidence="9" type="ORF">NHU_00921</name>
</gene>
<dbReference type="PATRIC" id="fig|35806.4.peg.940"/>
<proteinExistence type="inferred from homology"/>
<dbReference type="GO" id="GO:0016887">
    <property type="term" value="F:ATP hydrolysis activity"/>
    <property type="evidence" value="ECO:0007669"/>
    <property type="project" value="InterPro"/>
</dbReference>
<sequence length="277" mass="28570">MGRVTPLVEACGLAVGHGGRALLEEVSLGLHRGRILCLLGPNGVGKTTLFRTLLGLMQPLGGAVFLGGHPLSDLSRAEIAQRLAYVPQTLATPFAWRALDLVLMGAAARLGPFARPRATEIARAEAALALLGIDDLGPVEITRLSGGQRQMVLIARAIAQGAEAVAMDEPTASLDFANRIRVGRAIQGLASSGIGVLLCTHDPDQAADLGHEALLIERGGILAAGPAAEVMTAARMTRLYDIPVRRDALPGGRLHFSGPSGGEDEGPVAGASAGQNV</sequence>
<organism evidence="9 10">
    <name type="scientific">Rhodovulum sulfidophilum</name>
    <name type="common">Rhodobacter sulfidophilus</name>
    <dbReference type="NCBI Taxonomy" id="35806"/>
    <lineage>
        <taxon>Bacteria</taxon>
        <taxon>Pseudomonadati</taxon>
        <taxon>Pseudomonadota</taxon>
        <taxon>Alphaproteobacteria</taxon>
        <taxon>Rhodobacterales</taxon>
        <taxon>Paracoccaceae</taxon>
        <taxon>Rhodovulum</taxon>
    </lineage>
</organism>
<reference evidence="9 10" key="1">
    <citation type="submission" date="2015-02" db="EMBL/GenBank/DDBJ databases">
        <title>Genome sequene of Rhodovulum sulfidophilum DSM 2351.</title>
        <authorList>
            <person name="Nagao N."/>
        </authorList>
    </citation>
    <scope>NUCLEOTIDE SEQUENCE [LARGE SCALE GENOMIC DNA]</scope>
    <source>
        <strain evidence="9 10">DSM 2351</strain>
    </source>
</reference>
<name>A0A0D6AYU8_RHOSU</name>
<evidence type="ECO:0000256" key="3">
    <source>
        <dbReference type="ARBA" id="ARBA00022741"/>
    </source>
</evidence>
<dbReference type="PROSITE" id="PS50893">
    <property type="entry name" value="ABC_TRANSPORTER_2"/>
    <property type="match status" value="1"/>
</dbReference>
<dbReference type="EMBL" id="AP014800">
    <property type="protein sequence ID" value="BAQ68088.1"/>
    <property type="molecule type" value="Genomic_DNA"/>
</dbReference>
<keyword evidence="6" id="KW-0406">Ion transport</keyword>
<dbReference type="Proteomes" id="UP000064912">
    <property type="component" value="Chromosome"/>
</dbReference>
<evidence type="ECO:0000313" key="9">
    <source>
        <dbReference type="EMBL" id="BAQ68088.1"/>
    </source>
</evidence>
<evidence type="ECO:0000256" key="4">
    <source>
        <dbReference type="ARBA" id="ARBA00022840"/>
    </source>
</evidence>
<dbReference type="SMART" id="SM00382">
    <property type="entry name" value="AAA"/>
    <property type="match status" value="1"/>
</dbReference>
<keyword evidence="4" id="KW-0067">ATP-binding</keyword>
<dbReference type="InterPro" id="IPR003439">
    <property type="entry name" value="ABC_transporter-like_ATP-bd"/>
</dbReference>
<keyword evidence="5" id="KW-0862">Zinc</keyword>
<protein>
    <submittedName>
        <fullName evidence="9">ABC transporter</fullName>
    </submittedName>
</protein>
<dbReference type="InterPro" id="IPR050153">
    <property type="entry name" value="Metal_Ion_Import_ABC"/>
</dbReference>
<dbReference type="PANTHER" id="PTHR42734">
    <property type="entry name" value="METAL TRANSPORT SYSTEM ATP-BINDING PROTEIN TM_0124-RELATED"/>
    <property type="match status" value="1"/>
</dbReference>
<dbReference type="GO" id="GO:0006829">
    <property type="term" value="P:zinc ion transport"/>
    <property type="evidence" value="ECO:0007669"/>
    <property type="project" value="UniProtKB-KW"/>
</dbReference>
<evidence type="ECO:0000256" key="1">
    <source>
        <dbReference type="ARBA" id="ARBA00005417"/>
    </source>
</evidence>
<dbReference type="GO" id="GO:0005524">
    <property type="term" value="F:ATP binding"/>
    <property type="evidence" value="ECO:0007669"/>
    <property type="project" value="UniProtKB-KW"/>
</dbReference>
<dbReference type="PANTHER" id="PTHR42734:SF6">
    <property type="entry name" value="MOLYBDATE IMPORT ATP-BINDING PROTEIN MOLC"/>
    <property type="match status" value="1"/>
</dbReference>
<evidence type="ECO:0000256" key="6">
    <source>
        <dbReference type="ARBA" id="ARBA00023065"/>
    </source>
</evidence>
<feature type="region of interest" description="Disordered" evidence="7">
    <location>
        <begin position="251"/>
        <end position="277"/>
    </location>
</feature>
<accession>A0A0D6AYU8</accession>
<dbReference type="eggNOG" id="COG1120">
    <property type="taxonomic scope" value="Bacteria"/>
</dbReference>
<dbReference type="CDD" id="cd03214">
    <property type="entry name" value="ABC_Iron-Siderophores_B12_Hemin"/>
    <property type="match status" value="1"/>
</dbReference>
<dbReference type="Pfam" id="PF00005">
    <property type="entry name" value="ABC_tran"/>
    <property type="match status" value="1"/>
</dbReference>
<evidence type="ECO:0000259" key="8">
    <source>
        <dbReference type="PROSITE" id="PS50893"/>
    </source>
</evidence>
<dbReference type="InterPro" id="IPR027417">
    <property type="entry name" value="P-loop_NTPase"/>
</dbReference>
<dbReference type="KEGG" id="rsu:NHU_00921"/>